<feature type="transmembrane region" description="Helical" evidence="1">
    <location>
        <begin position="164"/>
        <end position="185"/>
    </location>
</feature>
<dbReference type="AlphaFoldDB" id="A0A832RCH0"/>
<evidence type="ECO:0000313" key="4">
    <source>
        <dbReference type="Proteomes" id="UP000576550"/>
    </source>
</evidence>
<name>A0A832RCH0_9BACT</name>
<keyword evidence="2" id="KW-0732">Signal</keyword>
<keyword evidence="1" id="KW-0472">Membrane</keyword>
<evidence type="ECO:0000313" key="3">
    <source>
        <dbReference type="EMBL" id="HHX99409.1"/>
    </source>
</evidence>
<keyword evidence="1" id="KW-1133">Transmembrane helix</keyword>
<dbReference type="EMBL" id="DUTP01000003">
    <property type="protein sequence ID" value="HHX99409.1"/>
    <property type="molecule type" value="Genomic_DNA"/>
</dbReference>
<dbReference type="Proteomes" id="UP000576550">
    <property type="component" value="Unassembled WGS sequence"/>
</dbReference>
<organism evidence="3 4">
    <name type="scientific">Candidatus Dojkabacteria bacterium</name>
    <dbReference type="NCBI Taxonomy" id="2099670"/>
    <lineage>
        <taxon>Bacteria</taxon>
        <taxon>Candidatus Dojkabacteria</taxon>
    </lineage>
</organism>
<evidence type="ECO:0008006" key="5">
    <source>
        <dbReference type="Google" id="ProtNLM"/>
    </source>
</evidence>
<sequence length="200" mass="22859">MKKLIIGFFILLLLFNSVAYAQKDEQYELTNESEKEEIVDTKTVAKFFELNLINAGQSPLTKKVSYILEITPLIDTPRTQIVWNIPATLKVYPKHKEFVSMQKGITYSVKATIKPLKEGHHNLSVSTISWQHDTNYTNTVDADIYFDRSLVAQPITEQYKTQQIILIVSTLLVFGGLIFGAVLLIKKYAKKAKDWLTPDF</sequence>
<feature type="signal peptide" evidence="2">
    <location>
        <begin position="1"/>
        <end position="21"/>
    </location>
</feature>
<accession>A0A832RCH0</accession>
<evidence type="ECO:0000256" key="1">
    <source>
        <dbReference type="SAM" id="Phobius"/>
    </source>
</evidence>
<evidence type="ECO:0000256" key="2">
    <source>
        <dbReference type="SAM" id="SignalP"/>
    </source>
</evidence>
<proteinExistence type="predicted"/>
<gene>
    <name evidence="3" type="ORF">GX533_01885</name>
</gene>
<keyword evidence="1" id="KW-0812">Transmembrane</keyword>
<reference evidence="3 4" key="1">
    <citation type="journal article" date="2020" name="Biotechnol. Biofuels">
        <title>New insights from the biogas microbiome by comprehensive genome-resolved metagenomics of nearly 1600 species originating from multiple anaerobic digesters.</title>
        <authorList>
            <person name="Campanaro S."/>
            <person name="Treu L."/>
            <person name="Rodriguez-R L.M."/>
            <person name="Kovalovszki A."/>
            <person name="Ziels R.M."/>
            <person name="Maus I."/>
            <person name="Zhu X."/>
            <person name="Kougias P.G."/>
            <person name="Basile A."/>
            <person name="Luo G."/>
            <person name="Schluter A."/>
            <person name="Konstantinidis K.T."/>
            <person name="Angelidaki I."/>
        </authorList>
    </citation>
    <scope>NUCLEOTIDE SEQUENCE [LARGE SCALE GENOMIC DNA]</scope>
    <source>
        <strain evidence="3">AS05jafATM_89</strain>
    </source>
</reference>
<comment type="caution">
    <text evidence="3">The sequence shown here is derived from an EMBL/GenBank/DDBJ whole genome shotgun (WGS) entry which is preliminary data.</text>
</comment>
<protein>
    <recommendedName>
        <fullName evidence="5">DUF11 domain-containing protein</fullName>
    </recommendedName>
</protein>
<feature type="chain" id="PRO_5032972953" description="DUF11 domain-containing protein" evidence="2">
    <location>
        <begin position="22"/>
        <end position="200"/>
    </location>
</feature>